<dbReference type="Pfam" id="PF04397">
    <property type="entry name" value="LytTR"/>
    <property type="match status" value="1"/>
</dbReference>
<dbReference type="PROSITE" id="PS50930">
    <property type="entry name" value="HTH_LYTTR"/>
    <property type="match status" value="1"/>
</dbReference>
<evidence type="ECO:0000256" key="2">
    <source>
        <dbReference type="ARBA" id="ARBA00024867"/>
    </source>
</evidence>
<dbReference type="Proteomes" id="UP000092574">
    <property type="component" value="Chromosome"/>
</dbReference>
<dbReference type="GO" id="GO:0003677">
    <property type="term" value="F:DNA binding"/>
    <property type="evidence" value="ECO:0007669"/>
    <property type="project" value="UniProtKB-KW"/>
</dbReference>
<organism evidence="6 7">
    <name type="scientific">Blautia pseudococcoides</name>
    <dbReference type="NCBI Taxonomy" id="1796616"/>
    <lineage>
        <taxon>Bacteria</taxon>
        <taxon>Bacillati</taxon>
        <taxon>Bacillota</taxon>
        <taxon>Clostridia</taxon>
        <taxon>Lachnospirales</taxon>
        <taxon>Lachnospiraceae</taxon>
        <taxon>Blautia</taxon>
    </lineage>
</organism>
<dbReference type="InterPro" id="IPR011006">
    <property type="entry name" value="CheY-like_superfamily"/>
</dbReference>
<evidence type="ECO:0000256" key="3">
    <source>
        <dbReference type="PROSITE-ProRule" id="PRU00169"/>
    </source>
</evidence>
<dbReference type="PANTHER" id="PTHR37299">
    <property type="entry name" value="TRANSCRIPTIONAL REGULATOR-RELATED"/>
    <property type="match status" value="1"/>
</dbReference>
<dbReference type="AlphaFoldDB" id="A0A1C7I7Z8"/>
<dbReference type="InterPro" id="IPR007492">
    <property type="entry name" value="LytTR_DNA-bd_dom"/>
</dbReference>
<dbReference type="EMBL" id="CP015405">
    <property type="protein sequence ID" value="ANU75128.1"/>
    <property type="molecule type" value="Genomic_DNA"/>
</dbReference>
<dbReference type="PROSITE" id="PS50110">
    <property type="entry name" value="RESPONSE_REGULATORY"/>
    <property type="match status" value="1"/>
</dbReference>
<evidence type="ECO:0000259" key="4">
    <source>
        <dbReference type="PROSITE" id="PS50110"/>
    </source>
</evidence>
<gene>
    <name evidence="6" type="ORF">A4V09_04740</name>
</gene>
<dbReference type="RefSeq" id="WP_065541343.1">
    <property type="nucleotide sequence ID" value="NZ_CP015405.2"/>
</dbReference>
<name>A0A1C7I7Z8_9FIRM</name>
<keyword evidence="3" id="KW-0597">Phosphoprotein</keyword>
<evidence type="ECO:0000313" key="7">
    <source>
        <dbReference type="Proteomes" id="UP000092574"/>
    </source>
</evidence>
<dbReference type="PANTHER" id="PTHR37299:SF1">
    <property type="entry name" value="STAGE 0 SPORULATION PROTEIN A HOMOLOG"/>
    <property type="match status" value="1"/>
</dbReference>
<evidence type="ECO:0000259" key="5">
    <source>
        <dbReference type="PROSITE" id="PS50930"/>
    </source>
</evidence>
<dbReference type="KEGG" id="byl:A4V09_04740"/>
<keyword evidence="7" id="KW-1185">Reference proteome</keyword>
<proteinExistence type="predicted"/>
<feature type="domain" description="HTH LytTR-type" evidence="5">
    <location>
        <begin position="133"/>
        <end position="232"/>
    </location>
</feature>
<evidence type="ECO:0000313" key="6">
    <source>
        <dbReference type="EMBL" id="ANU75128.1"/>
    </source>
</evidence>
<dbReference type="Pfam" id="PF00072">
    <property type="entry name" value="Response_reg"/>
    <property type="match status" value="1"/>
</dbReference>
<dbReference type="GO" id="GO:0000156">
    <property type="term" value="F:phosphorelay response regulator activity"/>
    <property type="evidence" value="ECO:0007669"/>
    <property type="project" value="InterPro"/>
</dbReference>
<dbReference type="SUPFAM" id="SSF52172">
    <property type="entry name" value="CheY-like"/>
    <property type="match status" value="1"/>
</dbReference>
<dbReference type="SMART" id="SM00850">
    <property type="entry name" value="LytTR"/>
    <property type="match status" value="1"/>
</dbReference>
<reference evidence="6" key="1">
    <citation type="submission" date="2017-04" db="EMBL/GenBank/DDBJ databases">
        <title>Complete Genome Sequences of Twelve Strains of a Stable Defined Moderately Diverse Mouse Microbiota 2 (sDMDMm2).</title>
        <authorList>
            <person name="Uchimura Y."/>
            <person name="Wyss M."/>
            <person name="Brugiroux S."/>
            <person name="Limenitakis J.P."/>
            <person name="Stecher B."/>
            <person name="McCoy K.D."/>
            <person name="Macpherson A.J."/>
        </authorList>
    </citation>
    <scope>NUCLEOTIDE SEQUENCE</scope>
    <source>
        <strain evidence="6">YL58</strain>
    </source>
</reference>
<keyword evidence="6" id="KW-0238">DNA-binding</keyword>
<comment type="function">
    <text evidence="2">May play the central regulatory role in sporulation. It may be an element of the effector pathway responsible for the activation of sporulation genes in response to nutritional stress. Spo0A may act in concert with spo0H (a sigma factor) to control the expression of some genes that are critical to the sporulation process.</text>
</comment>
<feature type="domain" description="Response regulatory" evidence="4">
    <location>
        <begin position="3"/>
        <end position="122"/>
    </location>
</feature>
<dbReference type="InterPro" id="IPR046947">
    <property type="entry name" value="LytR-like"/>
</dbReference>
<protein>
    <recommendedName>
        <fullName evidence="1">Stage 0 sporulation protein A homolog</fullName>
    </recommendedName>
</protein>
<dbReference type="STRING" id="1796616.A4V09_04740"/>
<sequence>MIHIAILDDDKEGLEKIKETTNSYFVSRGAEYTIQAYQKSELLLMDLEEGEYYDIFLLDVEMPGMSGLDVAKKIRVNYPEPFIIYITDYLEYAVEAYEVNTFRYIPKGVLEKKLPQAYNKLCSYLLIREEKKYYVETSSRMEAIPYQNIYYMEKDGKYVVIHNKMGACKIRKTLKEVYEELNSEMFIFVDKGFVVNILHVMSLKQREIVVRSGERIPVSRPRLGDVKNQITEYWRKNR</sequence>
<dbReference type="Gene3D" id="2.40.50.1020">
    <property type="entry name" value="LytTr DNA-binding domain"/>
    <property type="match status" value="1"/>
</dbReference>
<evidence type="ECO:0000256" key="1">
    <source>
        <dbReference type="ARBA" id="ARBA00018672"/>
    </source>
</evidence>
<dbReference type="SMART" id="SM00448">
    <property type="entry name" value="REC"/>
    <property type="match status" value="1"/>
</dbReference>
<dbReference type="InterPro" id="IPR001789">
    <property type="entry name" value="Sig_transdc_resp-reg_receiver"/>
</dbReference>
<accession>A0A1C7I7Z8</accession>
<dbReference type="OrthoDB" id="9779387at2"/>
<feature type="modified residue" description="4-aspartylphosphate" evidence="3">
    <location>
        <position position="59"/>
    </location>
</feature>
<dbReference type="Gene3D" id="3.40.50.2300">
    <property type="match status" value="1"/>
</dbReference>